<dbReference type="Proteomes" id="UP000264820">
    <property type="component" value="Unplaced"/>
</dbReference>
<dbReference type="InterPro" id="IPR051484">
    <property type="entry name" value="Tensin_PTEN_phosphatase"/>
</dbReference>
<evidence type="ECO:0000313" key="3">
    <source>
        <dbReference type="Proteomes" id="UP000264820"/>
    </source>
</evidence>
<reference evidence="2" key="2">
    <citation type="submission" date="2025-09" db="UniProtKB">
        <authorList>
            <consortium name="Ensembl"/>
        </authorList>
    </citation>
    <scope>IDENTIFICATION</scope>
</reference>
<protein>
    <recommendedName>
        <fullName evidence="1">Phosphatase tensin-type domain-containing protein</fullName>
    </recommendedName>
</protein>
<dbReference type="Ensembl" id="ENSHCOT00000000523.1">
    <property type="protein sequence ID" value="ENSHCOP00000008302.1"/>
    <property type="gene ID" value="ENSHCOG00000010547.1"/>
</dbReference>
<dbReference type="AlphaFoldDB" id="A0A3Q2XVF8"/>
<dbReference type="GO" id="GO:0005925">
    <property type="term" value="C:focal adhesion"/>
    <property type="evidence" value="ECO:0007669"/>
    <property type="project" value="TreeGrafter"/>
</dbReference>
<dbReference type="PROSITE" id="PS51181">
    <property type="entry name" value="PPASE_TENSIN"/>
    <property type="match status" value="1"/>
</dbReference>
<feature type="domain" description="Phosphatase tensin-type" evidence="1">
    <location>
        <begin position="45"/>
        <end position="155"/>
    </location>
</feature>
<name>A0A3Q2XVF8_HIPCM</name>
<dbReference type="SUPFAM" id="SSF52799">
    <property type="entry name" value="(Phosphotyrosine protein) phosphatases II"/>
    <property type="match status" value="1"/>
</dbReference>
<dbReference type="InterPro" id="IPR029021">
    <property type="entry name" value="Prot-tyrosine_phosphatase-like"/>
</dbReference>
<organism evidence="2 3">
    <name type="scientific">Hippocampus comes</name>
    <name type="common">Tiger tail seahorse</name>
    <dbReference type="NCBI Taxonomy" id="109280"/>
    <lineage>
        <taxon>Eukaryota</taxon>
        <taxon>Metazoa</taxon>
        <taxon>Chordata</taxon>
        <taxon>Craniata</taxon>
        <taxon>Vertebrata</taxon>
        <taxon>Euteleostomi</taxon>
        <taxon>Actinopterygii</taxon>
        <taxon>Neopterygii</taxon>
        <taxon>Teleostei</taxon>
        <taxon>Neoteleostei</taxon>
        <taxon>Acanthomorphata</taxon>
        <taxon>Syngnathiaria</taxon>
        <taxon>Syngnathiformes</taxon>
        <taxon>Syngnathoidei</taxon>
        <taxon>Syngnathidae</taxon>
        <taxon>Hippocampus</taxon>
    </lineage>
</organism>
<proteinExistence type="predicted"/>
<sequence length="159" mass="18482">MSTLAVQTFCSCTAGTDRQAPPARWLLHTLHTRSPRACSSEQVMEQVMERHYDIDLTYITERIISVFFMPELEEQRYHTELQEMATMLKSKHQDKFLLLNLSEKRHDITRLIPKVQDFGWPDLHAPPLDRICTVCKAMETWLSADPNNVAVLHCKVWAT</sequence>
<dbReference type="GeneTree" id="ENSGT00940000163886"/>
<evidence type="ECO:0000313" key="2">
    <source>
        <dbReference type="Ensembl" id="ENSHCOP00000008302.1"/>
    </source>
</evidence>
<dbReference type="InterPro" id="IPR029023">
    <property type="entry name" value="Tensin_phosphatase"/>
</dbReference>
<dbReference type="PANTHER" id="PTHR45734:SF12">
    <property type="entry name" value="TENSIN-2 ISOFORM X1"/>
    <property type="match status" value="1"/>
</dbReference>
<accession>A0A3Q2XVF8</accession>
<evidence type="ECO:0000259" key="1">
    <source>
        <dbReference type="PROSITE" id="PS51181"/>
    </source>
</evidence>
<keyword evidence="3" id="KW-1185">Reference proteome</keyword>
<dbReference type="Gene3D" id="3.90.190.10">
    <property type="entry name" value="Protein tyrosine phosphatase superfamily"/>
    <property type="match status" value="1"/>
</dbReference>
<dbReference type="GO" id="GO:0004725">
    <property type="term" value="F:protein tyrosine phosphatase activity"/>
    <property type="evidence" value="ECO:0007669"/>
    <property type="project" value="TreeGrafter"/>
</dbReference>
<reference evidence="2" key="1">
    <citation type="submission" date="2025-08" db="UniProtKB">
        <authorList>
            <consortium name="Ensembl"/>
        </authorList>
    </citation>
    <scope>IDENTIFICATION</scope>
</reference>
<dbReference type="PANTHER" id="PTHR45734">
    <property type="entry name" value="TENSIN"/>
    <property type="match status" value="1"/>
</dbReference>